<keyword evidence="2" id="KW-1003">Cell membrane</keyword>
<evidence type="ECO:0000256" key="1">
    <source>
        <dbReference type="ARBA" id="ARBA00004651"/>
    </source>
</evidence>
<keyword evidence="9" id="KW-0175">Coiled coil</keyword>
<dbReference type="InterPro" id="IPR003594">
    <property type="entry name" value="HATPase_dom"/>
</dbReference>
<dbReference type="CDD" id="cd06225">
    <property type="entry name" value="HAMP"/>
    <property type="match status" value="1"/>
</dbReference>
<evidence type="ECO:0000256" key="9">
    <source>
        <dbReference type="SAM" id="Coils"/>
    </source>
</evidence>
<evidence type="ECO:0000256" key="4">
    <source>
        <dbReference type="ARBA" id="ARBA00022679"/>
    </source>
</evidence>
<keyword evidence="8 10" id="KW-0472">Membrane</keyword>
<keyword evidence="5 10" id="KW-0812">Transmembrane</keyword>
<dbReference type="RefSeq" id="WP_076169986.1">
    <property type="nucleotide sequence ID" value="NZ_MRTP01000002.1"/>
</dbReference>
<dbReference type="GO" id="GO:0005886">
    <property type="term" value="C:plasma membrane"/>
    <property type="evidence" value="ECO:0007669"/>
    <property type="project" value="UniProtKB-SubCell"/>
</dbReference>
<reference evidence="12 13" key="1">
    <citation type="submission" date="2016-11" db="EMBL/GenBank/DDBJ databases">
        <title>Paenibacillus species isolates.</title>
        <authorList>
            <person name="Beno S.M."/>
        </authorList>
    </citation>
    <scope>NUCLEOTIDE SEQUENCE [LARGE SCALE GENOMIC DNA]</scope>
    <source>
        <strain evidence="12 13">FSL R5-0378</strain>
    </source>
</reference>
<dbReference type="InterPro" id="IPR050640">
    <property type="entry name" value="Bact_2-comp_sensor_kinase"/>
</dbReference>
<keyword evidence="6 12" id="KW-0418">Kinase</keyword>
<proteinExistence type="predicted"/>
<dbReference type="SMART" id="SM00387">
    <property type="entry name" value="HATPase_c"/>
    <property type="match status" value="1"/>
</dbReference>
<dbReference type="SUPFAM" id="SSF55874">
    <property type="entry name" value="ATPase domain of HSP90 chaperone/DNA topoisomerase II/histidine kinase"/>
    <property type="match status" value="1"/>
</dbReference>
<evidence type="ECO:0000256" key="6">
    <source>
        <dbReference type="ARBA" id="ARBA00022777"/>
    </source>
</evidence>
<keyword evidence="3" id="KW-0597">Phosphoprotein</keyword>
<dbReference type="InterPro" id="IPR033479">
    <property type="entry name" value="dCache_1"/>
</dbReference>
<dbReference type="Pfam" id="PF02743">
    <property type="entry name" value="dCache_1"/>
    <property type="match status" value="1"/>
</dbReference>
<feature type="coiled-coil region" evidence="9">
    <location>
        <begin position="373"/>
        <end position="400"/>
    </location>
</feature>
<evidence type="ECO:0000256" key="2">
    <source>
        <dbReference type="ARBA" id="ARBA00022475"/>
    </source>
</evidence>
<dbReference type="PANTHER" id="PTHR34220:SF7">
    <property type="entry name" value="SENSOR HISTIDINE KINASE YPDA"/>
    <property type="match status" value="1"/>
</dbReference>
<dbReference type="Gene3D" id="3.30.450.20">
    <property type="entry name" value="PAS domain"/>
    <property type="match status" value="1"/>
</dbReference>
<dbReference type="EMBL" id="MRTP01000002">
    <property type="protein sequence ID" value="OMF55594.1"/>
    <property type="molecule type" value="Genomic_DNA"/>
</dbReference>
<dbReference type="Pfam" id="PF06580">
    <property type="entry name" value="His_kinase"/>
    <property type="match status" value="1"/>
</dbReference>
<comment type="caution">
    <text evidence="12">The sequence shown here is derived from an EMBL/GenBank/DDBJ whole genome shotgun (WGS) entry which is preliminary data.</text>
</comment>
<evidence type="ECO:0000256" key="7">
    <source>
        <dbReference type="ARBA" id="ARBA00022989"/>
    </source>
</evidence>
<feature type="domain" description="HAMP" evidence="11">
    <location>
        <begin position="326"/>
        <end position="378"/>
    </location>
</feature>
<dbReference type="Gene3D" id="6.10.340.10">
    <property type="match status" value="1"/>
</dbReference>
<evidence type="ECO:0000256" key="8">
    <source>
        <dbReference type="ARBA" id="ARBA00023136"/>
    </source>
</evidence>
<dbReference type="Gene3D" id="3.30.565.10">
    <property type="entry name" value="Histidine kinase-like ATPase, C-terminal domain"/>
    <property type="match status" value="1"/>
</dbReference>
<sequence length="615" mass="70163">MNLRVKLFTAFVTLIIVPLCVLGVVTFMVTSHSIETKYSRQTEYSLKAISYSINSVLKQMDNVTDNGIATSVFHMALIAKDPTKQDLNDAEQLNLNNSQRNFRSLLYNHPAISYAYLYNLQGSGPSSTVSIFTKEDFNTLSFEEFKAHPLYQEVMALNGVPKWLGPHEYPEITGSDPVFTQIRLIKELSYFKNIGILVTQIKNWDIELIFRNLSLNRDMQSTDFMLVNDKGLILYDPNKVLDGQPIQSVMKRDVKFGGDFQSFKTAFNGEKSIVSIYHMKEYNWSLVSVTSWSSLSQETLVFAKWFIGITLVCLLAAVTFNMVFMNRITGSIAVIVRFMRKVEGGDFNVQVHHRGKDELHILAKGFNDLVERVNGLFQQIQKEQKQKAKAELRVLQAQIKPHFLFNTLESINVLAVQNEGEKVSEMVHRLGNILRISIQDNEEITLGQEIEHLQSYLEIQKFRFQDLFEYEIDIPPELRSRSVLKLTLQPLVENCIQHGFEGIGYKGMIYVSCWKERGRLVLQVQDNGIGISPRQLAAFEYMKSDGGEPPESKDMQVNHERRGLGVRSVADRIRIHYGDVYGLFICSSGTTGTIIQCIIPDNEWRDMDDSERAAG</sequence>
<protein>
    <submittedName>
        <fullName evidence="12">Two-component sensor histidine kinase</fullName>
    </submittedName>
</protein>
<dbReference type="InterPro" id="IPR010559">
    <property type="entry name" value="Sig_transdc_His_kin_internal"/>
</dbReference>
<dbReference type="Pfam" id="PF00672">
    <property type="entry name" value="HAMP"/>
    <property type="match status" value="1"/>
</dbReference>
<keyword evidence="4" id="KW-0808">Transferase</keyword>
<dbReference type="SMART" id="SM00304">
    <property type="entry name" value="HAMP"/>
    <property type="match status" value="1"/>
</dbReference>
<dbReference type="PROSITE" id="PS50885">
    <property type="entry name" value="HAMP"/>
    <property type="match status" value="1"/>
</dbReference>
<feature type="transmembrane region" description="Helical" evidence="10">
    <location>
        <begin position="305"/>
        <end position="324"/>
    </location>
</feature>
<dbReference type="InterPro" id="IPR003660">
    <property type="entry name" value="HAMP_dom"/>
</dbReference>
<dbReference type="GO" id="GO:0000155">
    <property type="term" value="F:phosphorelay sensor kinase activity"/>
    <property type="evidence" value="ECO:0007669"/>
    <property type="project" value="InterPro"/>
</dbReference>
<dbReference type="AlphaFoldDB" id="A0A1R1EUS8"/>
<dbReference type="Proteomes" id="UP000187172">
    <property type="component" value="Unassembled WGS sequence"/>
</dbReference>
<accession>A0A1R1EUS8</accession>
<organism evidence="12 13">
    <name type="scientific">Paenibacillus rhizosphaerae</name>
    <dbReference type="NCBI Taxonomy" id="297318"/>
    <lineage>
        <taxon>Bacteria</taxon>
        <taxon>Bacillati</taxon>
        <taxon>Bacillota</taxon>
        <taxon>Bacilli</taxon>
        <taxon>Bacillales</taxon>
        <taxon>Paenibacillaceae</taxon>
        <taxon>Paenibacillus</taxon>
    </lineage>
</organism>
<evidence type="ECO:0000313" key="13">
    <source>
        <dbReference type="Proteomes" id="UP000187172"/>
    </source>
</evidence>
<evidence type="ECO:0000313" key="12">
    <source>
        <dbReference type="EMBL" id="OMF55594.1"/>
    </source>
</evidence>
<comment type="subcellular location">
    <subcellularLocation>
        <location evidence="1">Cell membrane</location>
        <topology evidence="1">Multi-pass membrane protein</topology>
    </subcellularLocation>
</comment>
<dbReference type="Pfam" id="PF02518">
    <property type="entry name" value="HATPase_c"/>
    <property type="match status" value="1"/>
</dbReference>
<evidence type="ECO:0000256" key="10">
    <source>
        <dbReference type="SAM" id="Phobius"/>
    </source>
</evidence>
<evidence type="ECO:0000259" key="11">
    <source>
        <dbReference type="PROSITE" id="PS50885"/>
    </source>
</evidence>
<evidence type="ECO:0000256" key="5">
    <source>
        <dbReference type="ARBA" id="ARBA00022692"/>
    </source>
</evidence>
<feature type="transmembrane region" description="Helical" evidence="10">
    <location>
        <begin position="7"/>
        <end position="29"/>
    </location>
</feature>
<dbReference type="STRING" id="297318.BK138_13080"/>
<gene>
    <name evidence="12" type="ORF">BK138_13080</name>
</gene>
<keyword evidence="13" id="KW-1185">Reference proteome</keyword>
<evidence type="ECO:0000256" key="3">
    <source>
        <dbReference type="ARBA" id="ARBA00022553"/>
    </source>
</evidence>
<dbReference type="InterPro" id="IPR036890">
    <property type="entry name" value="HATPase_C_sf"/>
</dbReference>
<dbReference type="SUPFAM" id="SSF158472">
    <property type="entry name" value="HAMP domain-like"/>
    <property type="match status" value="1"/>
</dbReference>
<keyword evidence="7 10" id="KW-1133">Transmembrane helix</keyword>
<name>A0A1R1EUS8_9BACL</name>
<dbReference type="PANTHER" id="PTHR34220">
    <property type="entry name" value="SENSOR HISTIDINE KINASE YPDA"/>
    <property type="match status" value="1"/>
</dbReference>